<dbReference type="InterPro" id="IPR028908">
    <property type="entry name" value="Tox-PL_dom"/>
</dbReference>
<protein>
    <submittedName>
        <fullName evidence="5">Toxin glutamine deamidase domain-containing protein</fullName>
    </submittedName>
</protein>
<proteinExistence type="predicted"/>
<feature type="region of interest" description="Disordered" evidence="2">
    <location>
        <begin position="982"/>
        <end position="1008"/>
    </location>
</feature>
<dbReference type="Pfam" id="PF25547">
    <property type="entry name" value="WXG100_2"/>
    <property type="match status" value="1"/>
</dbReference>
<feature type="compositionally biased region" description="Low complexity" evidence="2">
    <location>
        <begin position="662"/>
        <end position="678"/>
    </location>
</feature>
<dbReference type="Proteomes" id="UP001596067">
    <property type="component" value="Unassembled WGS sequence"/>
</dbReference>
<gene>
    <name evidence="5" type="ORF">ACFP0N_15990</name>
</gene>
<feature type="compositionally biased region" description="Low complexity" evidence="2">
    <location>
        <begin position="576"/>
        <end position="585"/>
    </location>
</feature>
<keyword evidence="6" id="KW-1185">Reference proteome</keyword>
<dbReference type="InterPro" id="IPR057746">
    <property type="entry name" value="CpnT-like_N"/>
</dbReference>
<evidence type="ECO:0000313" key="6">
    <source>
        <dbReference type="Proteomes" id="UP001596067"/>
    </source>
</evidence>
<feature type="compositionally biased region" description="Gly residues" evidence="2">
    <location>
        <begin position="491"/>
        <end position="502"/>
    </location>
</feature>
<feature type="region of interest" description="Disordered" evidence="2">
    <location>
        <begin position="868"/>
        <end position="889"/>
    </location>
</feature>
<dbReference type="Pfam" id="PF15644">
    <property type="entry name" value="Gln_amidase"/>
    <property type="match status" value="1"/>
</dbReference>
<evidence type="ECO:0000259" key="4">
    <source>
        <dbReference type="Pfam" id="PF25547"/>
    </source>
</evidence>
<keyword evidence="1" id="KW-0175">Coiled coil</keyword>
<sequence length="1008" mass="97787">MSRKLPEELAPVLARTGHRWPQADEDGLRKAAGLWREFGTEAERLGKRGGDSAKRITAENSGRAVDAFEAYWRAFSGSGKGHLDDAHSAAGLVAGAFDQAARAVDSCKADIVAALNELAAELKQAEEQAARAKAAAAQVAAATGGGDAGGGIFGGLRRGANAVAEGLRQTASETVAEAAAALAVEGARLKIGGLLDELGRAMKDGLSGALKEPAVVAVLRLGPGGGPGGVRPASFTGPGGAFDPVAAGLPAVLGEPGVLGAGGGAGLAVVLGKDGRPLVGEDGRPVVGVPGLAVKLDEAGRPVLDEHGDPVILRPDGTPVTDADGLLVVKGADGRPVVGVEDLTVKLDEQGQPLLGKDGRPVVLGKDGKEVAGLPLADPAGGGRGGHPLDGRPGGPLADGPGAVLPGTPGAPVAPGSVVRGAGPDDVVIMPAPDGDGHGRPGGPGGGPEQADDGGRGPVRTGPVNGGGDWSPPAHPEAPSRPAGPAHHGGDGGSGSGSGGNGSVAAGWSGPADGDYHLAPAGPAPHGGGGGGGGGPVTVRTDSVLAPPAPPAAPAWSPSGPEAPTGGGGPGGPAPGGSSYSAPSYGGTFSVPGGGSGPVATGPVGPGPLVGGHPGYGAGPAAAGHGPAPFGNGIGPGAAAGAAGPAGLVVVPGGPVTAAAPAPGATAAGRAPGAAAPGQHAQTEPRPGAGTGGPRATTGAPHPVPAPGPLVVPPPAAPPVAGPGPGAARPELHPGDHRRRPDGSPAEGETGLAWAAVPVATAHAMALQLALRARRGTTADEPVARLRTIADSRPYGLPGGLGPVDPEHQREIERRAPRDGEGLALRHPDPAAGGWAEVVNDGGHREPGRPNNSLEIALSAVETFTGRPTCAAPRIPTEGDAGERGGRDRAERELGAPFRDLGDGGPAFGRLADELKRAGHGSQAVLLTLDGFGRPHAWNAVNHKDAVTYLDHQVGRRGGAPLHDAVGGLWAIALDPDGRPLDLTGRRSGALPAPAPAAAPEPVASTAP</sequence>
<evidence type="ECO:0000256" key="2">
    <source>
        <dbReference type="SAM" id="MobiDB-lite"/>
    </source>
</evidence>
<reference evidence="6" key="1">
    <citation type="journal article" date="2019" name="Int. J. Syst. Evol. Microbiol.">
        <title>The Global Catalogue of Microorganisms (GCM) 10K type strain sequencing project: providing services to taxonomists for standard genome sequencing and annotation.</title>
        <authorList>
            <consortium name="The Broad Institute Genomics Platform"/>
            <consortium name="The Broad Institute Genome Sequencing Center for Infectious Disease"/>
            <person name="Wu L."/>
            <person name="Ma J."/>
        </authorList>
    </citation>
    <scope>NUCLEOTIDE SEQUENCE [LARGE SCALE GENOMIC DNA]</scope>
    <source>
        <strain evidence="6">CGMCC 4.1469</strain>
    </source>
</reference>
<evidence type="ECO:0000256" key="1">
    <source>
        <dbReference type="SAM" id="Coils"/>
    </source>
</evidence>
<comment type="caution">
    <text evidence="5">The sequence shown here is derived from an EMBL/GenBank/DDBJ whole genome shotgun (WGS) entry which is preliminary data.</text>
</comment>
<dbReference type="RefSeq" id="WP_380234979.1">
    <property type="nucleotide sequence ID" value="NZ_JBHSOD010000017.1"/>
</dbReference>
<feature type="compositionally biased region" description="Gly residues" evidence="2">
    <location>
        <begin position="525"/>
        <end position="536"/>
    </location>
</feature>
<feature type="compositionally biased region" description="Gly residues" evidence="2">
    <location>
        <begin position="380"/>
        <end position="394"/>
    </location>
</feature>
<feature type="compositionally biased region" description="Pro residues" evidence="2">
    <location>
        <begin position="702"/>
        <end position="722"/>
    </location>
</feature>
<accession>A0ABW1EXN7</accession>
<feature type="compositionally biased region" description="Basic and acidic residues" evidence="2">
    <location>
        <begin position="730"/>
        <end position="742"/>
    </location>
</feature>
<dbReference type="EMBL" id="JBHSOD010000017">
    <property type="protein sequence ID" value="MFC5886469.1"/>
    <property type="molecule type" value="Genomic_DNA"/>
</dbReference>
<feature type="region of interest" description="Disordered" evidence="2">
    <location>
        <begin position="373"/>
        <end position="585"/>
    </location>
</feature>
<evidence type="ECO:0000259" key="3">
    <source>
        <dbReference type="Pfam" id="PF15644"/>
    </source>
</evidence>
<feature type="region of interest" description="Disordered" evidence="2">
    <location>
        <begin position="662"/>
        <end position="749"/>
    </location>
</feature>
<feature type="coiled-coil region" evidence="1">
    <location>
        <begin position="108"/>
        <end position="142"/>
    </location>
</feature>
<feature type="domain" description="Outer membrane channel protein CpnT-like N-terminal" evidence="4">
    <location>
        <begin position="16"/>
        <end position="142"/>
    </location>
</feature>
<name>A0ABW1EXN7_9ACTN</name>
<feature type="compositionally biased region" description="Gly residues" evidence="2">
    <location>
        <begin position="565"/>
        <end position="575"/>
    </location>
</feature>
<organism evidence="5 6">
    <name type="scientific">Kitasatospora aburaviensis</name>
    <dbReference type="NCBI Taxonomy" id="67265"/>
    <lineage>
        <taxon>Bacteria</taxon>
        <taxon>Bacillati</taxon>
        <taxon>Actinomycetota</taxon>
        <taxon>Actinomycetes</taxon>
        <taxon>Kitasatosporales</taxon>
        <taxon>Streptomycetaceae</taxon>
        <taxon>Kitasatospora</taxon>
    </lineage>
</organism>
<feature type="domain" description="Tox-PL" evidence="3">
    <location>
        <begin position="851"/>
        <end position="955"/>
    </location>
</feature>
<feature type="compositionally biased region" description="Low complexity" evidence="2">
    <location>
        <begin position="554"/>
        <end position="564"/>
    </location>
</feature>
<evidence type="ECO:0000313" key="5">
    <source>
        <dbReference type="EMBL" id="MFC5886469.1"/>
    </source>
</evidence>